<proteinExistence type="predicted"/>
<organism evidence="3 4">
    <name type="scientific">Paramecium primaurelia</name>
    <dbReference type="NCBI Taxonomy" id="5886"/>
    <lineage>
        <taxon>Eukaryota</taxon>
        <taxon>Sar</taxon>
        <taxon>Alveolata</taxon>
        <taxon>Ciliophora</taxon>
        <taxon>Intramacronucleata</taxon>
        <taxon>Oligohymenophorea</taxon>
        <taxon>Peniculida</taxon>
        <taxon>Parameciidae</taxon>
        <taxon>Paramecium</taxon>
    </lineage>
</organism>
<feature type="compositionally biased region" description="Basic and acidic residues" evidence="1">
    <location>
        <begin position="130"/>
        <end position="140"/>
    </location>
</feature>
<dbReference type="AlphaFoldDB" id="A0A8S1NP86"/>
<evidence type="ECO:0000313" key="4">
    <source>
        <dbReference type="Proteomes" id="UP000688137"/>
    </source>
</evidence>
<evidence type="ECO:0000256" key="2">
    <source>
        <dbReference type="SAM" id="Phobius"/>
    </source>
</evidence>
<comment type="caution">
    <text evidence="3">The sequence shown here is derived from an EMBL/GenBank/DDBJ whole genome shotgun (WGS) entry which is preliminary data.</text>
</comment>
<reference evidence="3" key="1">
    <citation type="submission" date="2021-01" db="EMBL/GenBank/DDBJ databases">
        <authorList>
            <consortium name="Genoscope - CEA"/>
            <person name="William W."/>
        </authorList>
    </citation>
    <scope>NUCLEOTIDE SEQUENCE</scope>
</reference>
<feature type="compositionally biased region" description="Basic and acidic residues" evidence="1">
    <location>
        <begin position="149"/>
        <end position="167"/>
    </location>
</feature>
<feature type="transmembrane region" description="Helical" evidence="2">
    <location>
        <begin position="75"/>
        <end position="96"/>
    </location>
</feature>
<evidence type="ECO:0000256" key="1">
    <source>
        <dbReference type="SAM" id="MobiDB-lite"/>
    </source>
</evidence>
<feature type="transmembrane region" description="Helical" evidence="2">
    <location>
        <begin position="108"/>
        <end position="124"/>
    </location>
</feature>
<protein>
    <submittedName>
        <fullName evidence="3">Uncharacterized protein</fullName>
    </submittedName>
</protein>
<dbReference type="EMBL" id="CAJJDM010000084">
    <property type="protein sequence ID" value="CAD8088454.1"/>
    <property type="molecule type" value="Genomic_DNA"/>
</dbReference>
<evidence type="ECO:0000313" key="3">
    <source>
        <dbReference type="EMBL" id="CAD8088454.1"/>
    </source>
</evidence>
<keyword evidence="2" id="KW-0812">Transmembrane</keyword>
<accession>A0A8S1NP86</accession>
<keyword evidence="4" id="KW-1185">Reference proteome</keyword>
<feature type="transmembrane region" description="Helical" evidence="2">
    <location>
        <begin position="50"/>
        <end position="68"/>
    </location>
</feature>
<name>A0A8S1NP86_PARPR</name>
<sequence>MLNNIGYLAYISTMGILLIATPSSFIKKGDQEQEQSLINIQLLGLLQTELGLRICGLYHLILLAAQIFKQEQVKFICLNVYALFLVSTIGSLFFDGVGQIQSERLERFGYQAGIFSFIAYYNWPQQQQEKKDSKVEDQKSEVQTTQKVEQTKEKEKSNENTQKDQKQGKKKGKAKNE</sequence>
<feature type="region of interest" description="Disordered" evidence="1">
    <location>
        <begin position="130"/>
        <end position="177"/>
    </location>
</feature>
<keyword evidence="2" id="KW-1133">Transmembrane helix</keyword>
<feature type="transmembrane region" description="Helical" evidence="2">
    <location>
        <begin position="7"/>
        <end position="26"/>
    </location>
</feature>
<feature type="compositionally biased region" description="Basic residues" evidence="1">
    <location>
        <begin position="168"/>
        <end position="177"/>
    </location>
</feature>
<dbReference type="Proteomes" id="UP000688137">
    <property type="component" value="Unassembled WGS sequence"/>
</dbReference>
<dbReference type="OMA" id="MLNNIGY"/>
<keyword evidence="2" id="KW-0472">Membrane</keyword>
<gene>
    <name evidence="3" type="ORF">PPRIM_AZ9-3.1.T0810057</name>
</gene>